<evidence type="ECO:0000313" key="8">
    <source>
        <dbReference type="Proteomes" id="UP000094444"/>
    </source>
</evidence>
<evidence type="ECO:0008006" key="9">
    <source>
        <dbReference type="Google" id="ProtNLM"/>
    </source>
</evidence>
<dbReference type="OrthoDB" id="10250730at2759"/>
<dbReference type="InterPro" id="IPR036866">
    <property type="entry name" value="RibonucZ/Hydroxyglut_hydro"/>
</dbReference>
<keyword evidence="8" id="KW-1185">Reference proteome</keyword>
<comment type="similarity">
    <text evidence="2">Belongs to the metallo-beta-lactamase superfamily.</text>
</comment>
<dbReference type="GO" id="GO:0020037">
    <property type="term" value="F:heme binding"/>
    <property type="evidence" value="ECO:0007669"/>
    <property type="project" value="InterPro"/>
</dbReference>
<dbReference type="EMBL" id="MAVT02000598">
    <property type="protein sequence ID" value="POS74647.1"/>
    <property type="molecule type" value="Genomic_DNA"/>
</dbReference>
<dbReference type="CDD" id="cd07730">
    <property type="entry name" value="metallo-hydrolase-like_MBL-fold"/>
    <property type="match status" value="1"/>
</dbReference>
<sequence>MNMDTADWIVVIFFGFATYAAFSIIYNLYLHPLSLFPGPRLWQCSYIPRFLAAVRGDLDADIKAFHEHHGEVVRYSPNELSFTAPEAWKDIYGFRDHALVKDPSFYGLIHLSRDRSHSIFTADGAQHPRVRKALSYAFAERALRDQEPYVTKSVDLLMLKLRELAASRPGSSGGGSSGVVDLVEWYNFTTFDIIGELAIAQSFGCLRGGRYHEWVRGFWDVNKLGAYVRALAVSTYAAFPQLLRQLAPKSLKDARRRHLEYVGRSTERRLNEGELREKPDFISYVLAGGRDEEQQQHLTPGEVEANANFLLLAGTETTATALAGTTYYLLEKMSAAAYSVLEALEKRATNIVKASALNGGTFTLPLNVFISGASEMDRSLVPTLSFLIVHDDDHGQRTNILFDLGLRRNVEDYIVPVKKHIQFRQPMNTLPDVRQSLIDGGLNPSDIAHVIISHVHWDHTGTPSDYPQAQFWVGSGALNVLKDGLGSHMSHSHFESELFSDLNVKEFPKPPLDGENGDGWEKLGNFCVHDFKGDGSVWVVDAPGHLPGHVNLLARLAPKRWIYLVGDACHDRRLLTGEREIAEWKDSEGRFCCIHADKKAAVATLARIRDLQAAAEQSGFELEVILAHGMDWAKAHPEAFLPGTV</sequence>
<dbReference type="Gene3D" id="3.60.15.10">
    <property type="entry name" value="Ribonuclease Z/Hydroxyacylglutathione hydrolase-like"/>
    <property type="match status" value="1"/>
</dbReference>
<keyword evidence="6" id="KW-1133">Transmembrane helix</keyword>
<dbReference type="PANTHER" id="PTHR42978:SF2">
    <property type="entry name" value="102 KBASES UNSTABLE REGION: FROM 1 TO 119443"/>
    <property type="match status" value="1"/>
</dbReference>
<dbReference type="PANTHER" id="PTHR42978">
    <property type="entry name" value="QUORUM-QUENCHING LACTONASE YTNP-RELATED-RELATED"/>
    <property type="match status" value="1"/>
</dbReference>
<reference evidence="7" key="1">
    <citation type="submission" date="2017-09" db="EMBL/GenBank/DDBJ databases">
        <title>Polyketide synthases of a Diaporthe helianthi virulent isolate.</title>
        <authorList>
            <person name="Baroncelli R."/>
        </authorList>
    </citation>
    <scope>NUCLEOTIDE SEQUENCE [LARGE SCALE GENOMIC DNA]</scope>
    <source>
        <strain evidence="7">7/96</strain>
    </source>
</reference>
<evidence type="ECO:0000256" key="3">
    <source>
        <dbReference type="ARBA" id="ARBA00022723"/>
    </source>
</evidence>
<dbReference type="Pfam" id="PF00067">
    <property type="entry name" value="p450"/>
    <property type="match status" value="1"/>
</dbReference>
<keyword evidence="6" id="KW-0812">Transmembrane</keyword>
<dbReference type="GO" id="GO:0016705">
    <property type="term" value="F:oxidoreductase activity, acting on paired donors, with incorporation or reduction of molecular oxygen"/>
    <property type="evidence" value="ECO:0007669"/>
    <property type="project" value="InterPro"/>
</dbReference>
<dbReference type="Gene3D" id="1.10.630.10">
    <property type="entry name" value="Cytochrome P450"/>
    <property type="match status" value="1"/>
</dbReference>
<dbReference type="SUPFAM" id="SSF48264">
    <property type="entry name" value="Cytochrome P450"/>
    <property type="match status" value="1"/>
</dbReference>
<dbReference type="SUPFAM" id="SSF56281">
    <property type="entry name" value="Metallo-hydrolase/oxidoreductase"/>
    <property type="match status" value="1"/>
</dbReference>
<name>A0A2P5HWL9_DIAHE</name>
<dbReference type="Proteomes" id="UP000094444">
    <property type="component" value="Unassembled WGS sequence"/>
</dbReference>
<feature type="transmembrane region" description="Helical" evidence="6">
    <location>
        <begin position="6"/>
        <end position="30"/>
    </location>
</feature>
<keyword evidence="5" id="KW-0862">Zinc</keyword>
<accession>A0A2P5HWL9</accession>
<dbReference type="STRING" id="158607.A0A2P5HWL9"/>
<evidence type="ECO:0000256" key="5">
    <source>
        <dbReference type="ARBA" id="ARBA00022833"/>
    </source>
</evidence>
<dbReference type="AlphaFoldDB" id="A0A2P5HWL9"/>
<dbReference type="InterPro" id="IPR001128">
    <property type="entry name" value="Cyt_P450"/>
</dbReference>
<dbReference type="GO" id="GO:0005506">
    <property type="term" value="F:iron ion binding"/>
    <property type="evidence" value="ECO:0007669"/>
    <property type="project" value="InterPro"/>
</dbReference>
<organism evidence="7 8">
    <name type="scientific">Diaporthe helianthi</name>
    <dbReference type="NCBI Taxonomy" id="158607"/>
    <lineage>
        <taxon>Eukaryota</taxon>
        <taxon>Fungi</taxon>
        <taxon>Dikarya</taxon>
        <taxon>Ascomycota</taxon>
        <taxon>Pezizomycotina</taxon>
        <taxon>Sordariomycetes</taxon>
        <taxon>Sordariomycetidae</taxon>
        <taxon>Diaporthales</taxon>
        <taxon>Diaporthaceae</taxon>
        <taxon>Diaporthe</taxon>
    </lineage>
</organism>
<dbReference type="InterPro" id="IPR036396">
    <property type="entry name" value="Cyt_P450_sf"/>
</dbReference>
<dbReference type="InParanoid" id="A0A2P5HWL9"/>
<protein>
    <recommendedName>
        <fullName evidence="9">Metallo-beta-lactamase domain-containing protein</fullName>
    </recommendedName>
</protein>
<evidence type="ECO:0000256" key="1">
    <source>
        <dbReference type="ARBA" id="ARBA00001947"/>
    </source>
</evidence>
<gene>
    <name evidence="7" type="ORF">DHEL01_v206954</name>
</gene>
<keyword evidence="3" id="KW-0479">Metal-binding</keyword>
<comment type="caution">
    <text evidence="7">The sequence shown here is derived from an EMBL/GenBank/DDBJ whole genome shotgun (WGS) entry which is preliminary data.</text>
</comment>
<evidence type="ECO:0000256" key="6">
    <source>
        <dbReference type="SAM" id="Phobius"/>
    </source>
</evidence>
<dbReference type="InterPro" id="IPR051013">
    <property type="entry name" value="MBL_superfamily_lactonases"/>
</dbReference>
<evidence type="ECO:0000256" key="2">
    <source>
        <dbReference type="ARBA" id="ARBA00007749"/>
    </source>
</evidence>
<keyword evidence="6" id="KW-0472">Membrane</keyword>
<proteinExistence type="inferred from homology"/>
<dbReference type="GO" id="GO:0016787">
    <property type="term" value="F:hydrolase activity"/>
    <property type="evidence" value="ECO:0007669"/>
    <property type="project" value="UniProtKB-KW"/>
</dbReference>
<evidence type="ECO:0000313" key="7">
    <source>
        <dbReference type="EMBL" id="POS74647.1"/>
    </source>
</evidence>
<comment type="cofactor">
    <cofactor evidence="1">
        <name>Zn(2+)</name>
        <dbReference type="ChEBI" id="CHEBI:29105"/>
    </cofactor>
</comment>
<dbReference type="GO" id="GO:0004497">
    <property type="term" value="F:monooxygenase activity"/>
    <property type="evidence" value="ECO:0007669"/>
    <property type="project" value="InterPro"/>
</dbReference>
<evidence type="ECO:0000256" key="4">
    <source>
        <dbReference type="ARBA" id="ARBA00022801"/>
    </source>
</evidence>
<keyword evidence="4" id="KW-0378">Hydrolase</keyword>